<evidence type="ECO:0000313" key="4">
    <source>
        <dbReference type="Proteomes" id="UP001152607"/>
    </source>
</evidence>
<evidence type="ECO:0000313" key="3">
    <source>
        <dbReference type="EMBL" id="CAI6332111.1"/>
    </source>
</evidence>
<feature type="region of interest" description="Disordered" evidence="2">
    <location>
        <begin position="84"/>
        <end position="159"/>
    </location>
</feature>
<evidence type="ECO:0008006" key="5">
    <source>
        <dbReference type="Google" id="ProtNLM"/>
    </source>
</evidence>
<feature type="coiled-coil region" evidence="1">
    <location>
        <begin position="241"/>
        <end position="268"/>
    </location>
</feature>
<dbReference type="Proteomes" id="UP001152607">
    <property type="component" value="Unassembled WGS sequence"/>
</dbReference>
<sequence>MVSFSSLAASGSNLLRLPRNRTEPTLSTPPVLPAFDFASSHHQLPTETSQLGSTTPSPSTAGLDAMPMLTAARNTSGPLAVENQHMATEPSSTPTSWSRSNQQSSAQSKTSQYIDKITSENEKLKRELRAEKLKNEDESKRVAAARTKAEESRSEHQSLQILVDTNSRALERKDRKLEEMAAQLETESKRRKAAETRAEEALKMLGDTRSETQRQLAAAYEQKHLAETNLQTARDGYKRITDASDKRLARLKEDVNELRRERLEDADNIKRHVIVTDQLQHELLRHQRSENKMTDVLAEYKREHRKEIDSLIVEMERLQAIVPEKERQADALLQELLETRDKMKWVMAQRQRTGHD</sequence>
<dbReference type="AlphaFoldDB" id="A0A9W4XTC7"/>
<gene>
    <name evidence="3" type="ORF">PDIGIT_LOCUS5141</name>
</gene>
<keyword evidence="4" id="KW-1185">Reference proteome</keyword>
<feature type="compositionally biased region" description="Polar residues" evidence="2">
    <location>
        <begin position="85"/>
        <end position="113"/>
    </location>
</feature>
<evidence type="ECO:0000256" key="2">
    <source>
        <dbReference type="SAM" id="MobiDB-lite"/>
    </source>
</evidence>
<comment type="caution">
    <text evidence="3">The sequence shown here is derived from an EMBL/GenBank/DDBJ whole genome shotgun (WGS) entry which is preliminary data.</text>
</comment>
<dbReference type="EMBL" id="CAOQHR010000003">
    <property type="protein sequence ID" value="CAI6332111.1"/>
    <property type="molecule type" value="Genomic_DNA"/>
</dbReference>
<name>A0A9W4XTC7_9PLEO</name>
<keyword evidence="1" id="KW-0175">Coiled coil</keyword>
<protein>
    <recommendedName>
        <fullName evidence="5">SWI5-dependent HO expression protein 3</fullName>
    </recommendedName>
</protein>
<evidence type="ECO:0000256" key="1">
    <source>
        <dbReference type="SAM" id="Coils"/>
    </source>
</evidence>
<reference evidence="3" key="1">
    <citation type="submission" date="2023-01" db="EMBL/GenBank/DDBJ databases">
        <authorList>
            <person name="Van Ghelder C."/>
            <person name="Rancurel C."/>
        </authorList>
    </citation>
    <scope>NUCLEOTIDE SEQUENCE</scope>
    <source>
        <strain evidence="3">CNCM I-4278</strain>
    </source>
</reference>
<feature type="region of interest" description="Disordered" evidence="2">
    <location>
        <begin position="1"/>
        <end position="64"/>
    </location>
</feature>
<proteinExistence type="predicted"/>
<feature type="compositionally biased region" description="Polar residues" evidence="2">
    <location>
        <begin position="40"/>
        <end position="60"/>
    </location>
</feature>
<dbReference type="OrthoDB" id="3918393at2759"/>
<feature type="compositionally biased region" description="Polar residues" evidence="2">
    <location>
        <begin position="1"/>
        <end position="13"/>
    </location>
</feature>
<organism evidence="3 4">
    <name type="scientific">Periconia digitata</name>
    <dbReference type="NCBI Taxonomy" id="1303443"/>
    <lineage>
        <taxon>Eukaryota</taxon>
        <taxon>Fungi</taxon>
        <taxon>Dikarya</taxon>
        <taxon>Ascomycota</taxon>
        <taxon>Pezizomycotina</taxon>
        <taxon>Dothideomycetes</taxon>
        <taxon>Pleosporomycetidae</taxon>
        <taxon>Pleosporales</taxon>
        <taxon>Massarineae</taxon>
        <taxon>Periconiaceae</taxon>
        <taxon>Periconia</taxon>
    </lineage>
</organism>
<feature type="compositionally biased region" description="Basic and acidic residues" evidence="2">
    <location>
        <begin position="117"/>
        <end position="156"/>
    </location>
</feature>
<feature type="coiled-coil region" evidence="1">
    <location>
        <begin position="301"/>
        <end position="342"/>
    </location>
</feature>
<accession>A0A9W4XTC7</accession>